<keyword evidence="4" id="KW-0378">Hydrolase</keyword>
<evidence type="ECO:0000256" key="3">
    <source>
        <dbReference type="ARBA" id="ARBA00022692"/>
    </source>
</evidence>
<dbReference type="AlphaFoldDB" id="A0A7X1B9A8"/>
<dbReference type="Pfam" id="PF01694">
    <property type="entry name" value="Rhomboid"/>
    <property type="match status" value="1"/>
</dbReference>
<dbReference type="PANTHER" id="PTHR43731:SF14">
    <property type="entry name" value="PRESENILIN-ASSOCIATED RHOMBOID-LIKE PROTEIN, MITOCHONDRIAL"/>
    <property type="match status" value="1"/>
</dbReference>
<comment type="caution">
    <text evidence="9">The sequence shown here is derived from an EMBL/GenBank/DDBJ whole genome shotgun (WGS) entry which is preliminary data.</text>
</comment>
<protein>
    <submittedName>
        <fullName evidence="9">Rhomboid family intramembrane serine protease</fullName>
    </submittedName>
</protein>
<feature type="transmembrane region" description="Helical" evidence="7">
    <location>
        <begin position="193"/>
        <end position="211"/>
    </location>
</feature>
<feature type="domain" description="Peptidase S54 rhomboid" evidence="8">
    <location>
        <begin position="41"/>
        <end position="184"/>
    </location>
</feature>
<feature type="transmembrane region" description="Helical" evidence="7">
    <location>
        <begin position="133"/>
        <end position="157"/>
    </location>
</feature>
<name>A0A7X1B9A8_9BACT</name>
<dbReference type="InterPro" id="IPR022764">
    <property type="entry name" value="Peptidase_S54_rhomboid_dom"/>
</dbReference>
<dbReference type="GO" id="GO:0006508">
    <property type="term" value="P:proteolysis"/>
    <property type="evidence" value="ECO:0007669"/>
    <property type="project" value="UniProtKB-KW"/>
</dbReference>
<sequence>MNATVTLTICIITGVITQIALMKPEVLRRLLFVPDAILKGQQWDRLFSSALIHADWMHAGFNLFALYSFGSSIEYLYGWKSLVVIYVFAVAGGSLLSLYLHRNQSYAALGASGGVSGVIFATIFLVPGTGVSLFFIPIAIPGNIFALLYLLGSFYGLRKKKGNIGHDAHFGGAIVGLVFAFLIRPSFCFEDPLFFFGSAFAAVACLVILYLDPQNLSGKLLPDLKGSNRRN</sequence>
<gene>
    <name evidence="9" type="ORF">H5P27_16825</name>
</gene>
<evidence type="ECO:0000313" key="9">
    <source>
        <dbReference type="EMBL" id="MBC2607719.1"/>
    </source>
</evidence>
<organism evidence="9 10">
    <name type="scientific">Pelagicoccus albus</name>
    <dbReference type="NCBI Taxonomy" id="415222"/>
    <lineage>
        <taxon>Bacteria</taxon>
        <taxon>Pseudomonadati</taxon>
        <taxon>Verrucomicrobiota</taxon>
        <taxon>Opitutia</taxon>
        <taxon>Puniceicoccales</taxon>
        <taxon>Pelagicoccaceae</taxon>
        <taxon>Pelagicoccus</taxon>
    </lineage>
</organism>
<proteinExistence type="inferred from homology"/>
<evidence type="ECO:0000256" key="4">
    <source>
        <dbReference type="ARBA" id="ARBA00022801"/>
    </source>
</evidence>
<comment type="subcellular location">
    <subcellularLocation>
        <location evidence="1">Membrane</location>
        <topology evidence="1">Multi-pass membrane protein</topology>
    </subcellularLocation>
</comment>
<comment type="similarity">
    <text evidence="2">Belongs to the peptidase S54 family.</text>
</comment>
<keyword evidence="5 7" id="KW-1133">Transmembrane helix</keyword>
<dbReference type="InterPro" id="IPR035952">
    <property type="entry name" value="Rhomboid-like_sf"/>
</dbReference>
<dbReference type="SUPFAM" id="SSF144091">
    <property type="entry name" value="Rhomboid-like"/>
    <property type="match status" value="1"/>
</dbReference>
<evidence type="ECO:0000256" key="5">
    <source>
        <dbReference type="ARBA" id="ARBA00022989"/>
    </source>
</evidence>
<evidence type="ECO:0000256" key="2">
    <source>
        <dbReference type="ARBA" id="ARBA00009045"/>
    </source>
</evidence>
<accession>A0A7X1B9A8</accession>
<keyword evidence="10" id="KW-1185">Reference proteome</keyword>
<evidence type="ECO:0000256" key="1">
    <source>
        <dbReference type="ARBA" id="ARBA00004141"/>
    </source>
</evidence>
<keyword evidence="9" id="KW-0645">Protease</keyword>
<dbReference type="EMBL" id="JACHVC010000013">
    <property type="protein sequence ID" value="MBC2607719.1"/>
    <property type="molecule type" value="Genomic_DNA"/>
</dbReference>
<dbReference type="Gene3D" id="1.20.1540.10">
    <property type="entry name" value="Rhomboid-like"/>
    <property type="match status" value="1"/>
</dbReference>
<keyword evidence="6 7" id="KW-0472">Membrane</keyword>
<evidence type="ECO:0000259" key="8">
    <source>
        <dbReference type="Pfam" id="PF01694"/>
    </source>
</evidence>
<feature type="transmembrane region" description="Helical" evidence="7">
    <location>
        <begin position="81"/>
        <end position="100"/>
    </location>
</feature>
<dbReference type="InterPro" id="IPR050925">
    <property type="entry name" value="Rhomboid_protease_S54"/>
</dbReference>
<evidence type="ECO:0000313" key="10">
    <source>
        <dbReference type="Proteomes" id="UP000526501"/>
    </source>
</evidence>
<keyword evidence="3 7" id="KW-0812">Transmembrane</keyword>
<evidence type="ECO:0000256" key="7">
    <source>
        <dbReference type="SAM" id="Phobius"/>
    </source>
</evidence>
<evidence type="ECO:0000256" key="6">
    <source>
        <dbReference type="ARBA" id="ARBA00023136"/>
    </source>
</evidence>
<feature type="transmembrane region" description="Helical" evidence="7">
    <location>
        <begin position="169"/>
        <end position="187"/>
    </location>
</feature>
<dbReference type="PANTHER" id="PTHR43731">
    <property type="entry name" value="RHOMBOID PROTEASE"/>
    <property type="match status" value="1"/>
</dbReference>
<dbReference type="Proteomes" id="UP000526501">
    <property type="component" value="Unassembled WGS sequence"/>
</dbReference>
<dbReference type="RefSeq" id="WP_185661587.1">
    <property type="nucleotide sequence ID" value="NZ_CAWPOO010000013.1"/>
</dbReference>
<feature type="transmembrane region" description="Helical" evidence="7">
    <location>
        <begin position="107"/>
        <end position="127"/>
    </location>
</feature>
<reference evidence="9 10" key="1">
    <citation type="submission" date="2020-07" db="EMBL/GenBank/DDBJ databases">
        <authorList>
            <person name="Feng X."/>
        </authorList>
    </citation>
    <scope>NUCLEOTIDE SEQUENCE [LARGE SCALE GENOMIC DNA]</scope>
    <source>
        <strain evidence="9 10">JCM23202</strain>
    </source>
</reference>
<feature type="transmembrane region" description="Helical" evidence="7">
    <location>
        <begin position="6"/>
        <end position="26"/>
    </location>
</feature>
<dbReference type="GO" id="GO:0016020">
    <property type="term" value="C:membrane"/>
    <property type="evidence" value="ECO:0007669"/>
    <property type="project" value="UniProtKB-SubCell"/>
</dbReference>
<dbReference type="GO" id="GO:0004252">
    <property type="term" value="F:serine-type endopeptidase activity"/>
    <property type="evidence" value="ECO:0007669"/>
    <property type="project" value="InterPro"/>
</dbReference>